<dbReference type="InterPro" id="IPR043746">
    <property type="entry name" value="DUF5691"/>
</dbReference>
<feature type="region of interest" description="Disordered" evidence="1">
    <location>
        <begin position="275"/>
        <end position="301"/>
    </location>
</feature>
<gene>
    <name evidence="2" type="ORF">ACFO0D_06465</name>
</gene>
<name>A0ABV9I6N8_9DEIO</name>
<feature type="compositionally biased region" description="Pro residues" evidence="1">
    <location>
        <begin position="67"/>
        <end position="80"/>
    </location>
</feature>
<reference evidence="3" key="1">
    <citation type="journal article" date="2019" name="Int. J. Syst. Evol. Microbiol.">
        <title>The Global Catalogue of Microorganisms (GCM) 10K type strain sequencing project: providing services to taxonomists for standard genome sequencing and annotation.</title>
        <authorList>
            <consortium name="The Broad Institute Genomics Platform"/>
            <consortium name="The Broad Institute Genome Sequencing Center for Infectious Disease"/>
            <person name="Wu L."/>
            <person name="Ma J."/>
        </authorList>
    </citation>
    <scope>NUCLEOTIDE SEQUENCE [LARGE SCALE GENOMIC DNA]</scope>
    <source>
        <strain evidence="3">CCUG 55995</strain>
    </source>
</reference>
<sequence length="495" mass="52949">MSDFARLLAAALLGTSRSALPVHTGTALAEPLNSLDGTPEEILLARAALAGMVQLAGRSPDTVTRPLPAPAPPESRPEVPPRAARHLPLVTGTPLLAEWLTLCAAAGWRVPPATLPGLLDQARRNTELREVLRPVLGERGPWLAAFNPDWRFAAPVDGAGLAGLTDQESGEWEAATDAAREVMFRTLRASDPPAARALLASTLRAGRTGTRRRLLSVLLASAELNDQRLEPLLEETLDDRNAEVAHLARDLLRTWPRSALNARLAARARALRPGQAAGKPVWPAPPPADAAAARDGLRPEQHQDAPGLLRALLAATHPDALLAALDLRPEGLVALARQAGALDALTGRVVAARHLPTIQVLLREEPPTLDLLRLAPPEWRLGPLRGALAAEQAGEATELLSSLPTPWPADLSAEVLSALRRRLNTAAWPSGWDGSWQRLHALAAQHADPRTPLPPLLPDEAPEYAHRALNELRRVLSLRAQMHADFQPAPQGAAP</sequence>
<dbReference type="Proteomes" id="UP001595952">
    <property type="component" value="Unassembled WGS sequence"/>
</dbReference>
<evidence type="ECO:0000256" key="1">
    <source>
        <dbReference type="SAM" id="MobiDB-lite"/>
    </source>
</evidence>
<dbReference type="EMBL" id="JBHSEI010000003">
    <property type="protein sequence ID" value="MFC4637979.1"/>
    <property type="molecule type" value="Genomic_DNA"/>
</dbReference>
<comment type="caution">
    <text evidence="2">The sequence shown here is derived from an EMBL/GenBank/DDBJ whole genome shotgun (WGS) entry which is preliminary data.</text>
</comment>
<keyword evidence="3" id="KW-1185">Reference proteome</keyword>
<dbReference type="RefSeq" id="WP_380060998.1">
    <property type="nucleotide sequence ID" value="NZ_JBHSEI010000003.1"/>
</dbReference>
<evidence type="ECO:0000313" key="2">
    <source>
        <dbReference type="EMBL" id="MFC4637979.1"/>
    </source>
</evidence>
<protein>
    <submittedName>
        <fullName evidence="2">DUF5691 domain-containing protein</fullName>
    </submittedName>
</protein>
<dbReference type="Pfam" id="PF18944">
    <property type="entry name" value="DUF5691"/>
    <property type="match status" value="1"/>
</dbReference>
<feature type="region of interest" description="Disordered" evidence="1">
    <location>
        <begin position="59"/>
        <end position="81"/>
    </location>
</feature>
<accession>A0ABV9I6N8</accession>
<organism evidence="2 3">
    <name type="scientific">Deinococcus hohokamensis</name>
    <dbReference type="NCBI Taxonomy" id="309883"/>
    <lineage>
        <taxon>Bacteria</taxon>
        <taxon>Thermotogati</taxon>
        <taxon>Deinococcota</taxon>
        <taxon>Deinococci</taxon>
        <taxon>Deinococcales</taxon>
        <taxon>Deinococcaceae</taxon>
        <taxon>Deinococcus</taxon>
    </lineage>
</organism>
<evidence type="ECO:0000313" key="3">
    <source>
        <dbReference type="Proteomes" id="UP001595952"/>
    </source>
</evidence>
<proteinExistence type="predicted"/>